<dbReference type="PANTHER" id="PTHR24148">
    <property type="entry name" value="ANKYRIN REPEAT DOMAIN-CONTAINING PROTEIN 39 HOMOLOG-RELATED"/>
    <property type="match status" value="1"/>
</dbReference>
<dbReference type="OrthoDB" id="3800302at2759"/>
<protein>
    <recommendedName>
        <fullName evidence="2">Heterokaryon incompatibility domain-containing protein</fullName>
    </recommendedName>
</protein>
<dbReference type="Proteomes" id="UP000481861">
    <property type="component" value="Unassembled WGS sequence"/>
</dbReference>
<dbReference type="Pfam" id="PF06985">
    <property type="entry name" value="HET"/>
    <property type="match status" value="1"/>
</dbReference>
<proteinExistence type="predicted"/>
<dbReference type="AlphaFoldDB" id="A0A7C8M9A7"/>
<keyword evidence="1" id="KW-0175">Coiled coil</keyword>
<organism evidence="3 4">
    <name type="scientific">Massariosphaeria phaeospora</name>
    <dbReference type="NCBI Taxonomy" id="100035"/>
    <lineage>
        <taxon>Eukaryota</taxon>
        <taxon>Fungi</taxon>
        <taxon>Dikarya</taxon>
        <taxon>Ascomycota</taxon>
        <taxon>Pezizomycotina</taxon>
        <taxon>Dothideomycetes</taxon>
        <taxon>Pleosporomycetidae</taxon>
        <taxon>Pleosporales</taxon>
        <taxon>Pleosporales incertae sedis</taxon>
        <taxon>Massariosphaeria</taxon>
    </lineage>
</organism>
<evidence type="ECO:0000313" key="4">
    <source>
        <dbReference type="Proteomes" id="UP000481861"/>
    </source>
</evidence>
<evidence type="ECO:0000313" key="3">
    <source>
        <dbReference type="EMBL" id="KAF2870895.1"/>
    </source>
</evidence>
<dbReference type="Pfam" id="PF26639">
    <property type="entry name" value="Het-6_barrel"/>
    <property type="match status" value="1"/>
</dbReference>
<dbReference type="InterPro" id="IPR052895">
    <property type="entry name" value="HetReg/Transcr_Mod"/>
</dbReference>
<accession>A0A7C8M9A7</accession>
<dbReference type="InterPro" id="IPR010730">
    <property type="entry name" value="HET"/>
</dbReference>
<keyword evidence="4" id="KW-1185">Reference proteome</keyword>
<dbReference type="EMBL" id="JAADJZ010000013">
    <property type="protein sequence ID" value="KAF2870895.1"/>
    <property type="molecule type" value="Genomic_DNA"/>
</dbReference>
<gene>
    <name evidence="3" type="ORF">BDV95DRAFT_70783</name>
</gene>
<feature type="domain" description="Heterokaryon incompatibility" evidence="2">
    <location>
        <begin position="9"/>
        <end position="85"/>
    </location>
</feature>
<evidence type="ECO:0000259" key="2">
    <source>
        <dbReference type="Pfam" id="PF06985"/>
    </source>
</evidence>
<comment type="caution">
    <text evidence="3">The sequence shown here is derived from an EMBL/GenBank/DDBJ whole genome shotgun (WGS) entry which is preliminary data.</text>
</comment>
<dbReference type="PANTHER" id="PTHR24148:SF73">
    <property type="entry name" value="HET DOMAIN PROTEIN (AFU_ORTHOLOGUE AFUA_8G01020)"/>
    <property type="match status" value="1"/>
</dbReference>
<evidence type="ECO:0000256" key="1">
    <source>
        <dbReference type="SAM" id="Coils"/>
    </source>
</evidence>
<feature type="coiled-coil region" evidence="1">
    <location>
        <begin position="439"/>
        <end position="466"/>
    </location>
</feature>
<name>A0A7C8M9A7_9PLEO</name>
<reference evidence="3 4" key="1">
    <citation type="submission" date="2020-01" db="EMBL/GenBank/DDBJ databases">
        <authorList>
            <consortium name="DOE Joint Genome Institute"/>
            <person name="Haridas S."/>
            <person name="Albert R."/>
            <person name="Binder M."/>
            <person name="Bloem J."/>
            <person name="Labutti K."/>
            <person name="Salamov A."/>
            <person name="Andreopoulos B."/>
            <person name="Baker S.E."/>
            <person name="Barry K."/>
            <person name="Bills G."/>
            <person name="Bluhm B.H."/>
            <person name="Cannon C."/>
            <person name="Castanera R."/>
            <person name="Culley D.E."/>
            <person name="Daum C."/>
            <person name="Ezra D."/>
            <person name="Gonzalez J.B."/>
            <person name="Henrissat B."/>
            <person name="Kuo A."/>
            <person name="Liang C."/>
            <person name="Lipzen A."/>
            <person name="Lutzoni F."/>
            <person name="Magnuson J."/>
            <person name="Mondo S."/>
            <person name="Nolan M."/>
            <person name="Ohm R."/>
            <person name="Pangilinan J."/>
            <person name="Park H.-J.H."/>
            <person name="Ramirez L."/>
            <person name="Alfaro M."/>
            <person name="Sun H."/>
            <person name="Tritt A."/>
            <person name="Yoshinaga Y."/>
            <person name="Zwiers L.-H.L."/>
            <person name="Turgeon B.G."/>
            <person name="Goodwin S.B."/>
            <person name="Spatafora J.W."/>
            <person name="Crous P.W."/>
            <person name="Grigoriev I.V."/>
        </authorList>
    </citation>
    <scope>NUCLEOTIDE SEQUENCE [LARGE SCALE GENOMIC DNA]</scope>
    <source>
        <strain evidence="3 4">CBS 611.86</strain>
    </source>
</reference>
<sequence length="611" mass="70161">MLHCFSYGKVKEIQMMGQIYSSAKGVEVWLGACPSALSPWMSELQTSPPKRTVPDKGLSERPDLAITAMYLLTRRWFQRLWVVQETCLARDIRFLLGEHELSQQALTAAIEWIGIASTPDALSRHTFGFRRFWGYHLKQVPALLESRENFKNGQQWPLHQWLEMVKGRKATELKDYVYAGLALIQPGHLAIDTGLQLSEERPCTPRATRNIHESELKVQEKLPLTKRRLWPGLRADIDADATEVFLNLAACILSQPRGIDILTMSARFRDPKMLNNFRNQRADKTTGLLELPSWIPNPSSLSSRVLDPLKDLAASEFTACTHLPNSARISADGTTLYIDAAELGKIDLVVETPWYFQDAWKFLLKMEGTHGPSGQTYLKDLANALVLGPRNETFPTPDDTLRALVLCFYNDINATWESRKKSEERYHYNIPSAKSTRDREKLELDLRRLQEFMLQLETEYETLKSRYPDQEWPELGEALNDKDILLLQKYTGIRDRTRWWRTLFTTTSGYLGMGPPWLRAGDVVMLVKGGSVPYAFTHWDEERRRRLQWYERGEEGGRARRKRTKKYKAAIEECRNSIGEADAWILVGEAYVEGFMVGEAVDPDFKRIAVV</sequence>